<organism evidence="2">
    <name type="scientific">marine sediment metagenome</name>
    <dbReference type="NCBI Taxonomy" id="412755"/>
    <lineage>
        <taxon>unclassified sequences</taxon>
        <taxon>metagenomes</taxon>
        <taxon>ecological metagenomes</taxon>
    </lineage>
</organism>
<name>A0A0F8WSM2_9ZZZZ</name>
<reference evidence="2" key="1">
    <citation type="journal article" date="2015" name="Nature">
        <title>Complex archaea that bridge the gap between prokaryotes and eukaryotes.</title>
        <authorList>
            <person name="Spang A."/>
            <person name="Saw J.H."/>
            <person name="Jorgensen S.L."/>
            <person name="Zaremba-Niedzwiedzka K."/>
            <person name="Martijn J."/>
            <person name="Lind A.E."/>
            <person name="van Eijk R."/>
            <person name="Schleper C."/>
            <person name="Guy L."/>
            <person name="Ettema T.J."/>
        </authorList>
    </citation>
    <scope>NUCLEOTIDE SEQUENCE</scope>
</reference>
<dbReference type="EMBL" id="LAZR01063243">
    <property type="protein sequence ID" value="KKK59882.1"/>
    <property type="molecule type" value="Genomic_DNA"/>
</dbReference>
<accession>A0A0F8WSM2</accession>
<protein>
    <submittedName>
        <fullName evidence="2">Uncharacterized protein</fullName>
    </submittedName>
</protein>
<sequence length="169" mass="19608">MNKQEVIEIFESVLGEAWRDGDFHEGPSKYYPLEQAEALYARITREFPEEAIRRALVKIKGPPTGDGNHWYTVGYDDAFNDLKNLWVGVDYSKIKFEPLIPKPCLHDRGLLRVEGTKPHCVTHGCETEVDERKGQRRVKIQRYYDDILQGHGPEAPSYGRRLGKDRRHE</sequence>
<dbReference type="AlphaFoldDB" id="A0A0F8WSM2"/>
<feature type="non-terminal residue" evidence="2">
    <location>
        <position position="1"/>
    </location>
</feature>
<proteinExistence type="predicted"/>
<gene>
    <name evidence="2" type="ORF">LCGC14_3029940</name>
</gene>
<comment type="caution">
    <text evidence="2">The sequence shown here is derived from an EMBL/GenBank/DDBJ whole genome shotgun (WGS) entry which is preliminary data.</text>
</comment>
<evidence type="ECO:0000256" key="1">
    <source>
        <dbReference type="SAM" id="MobiDB-lite"/>
    </source>
</evidence>
<evidence type="ECO:0000313" key="2">
    <source>
        <dbReference type="EMBL" id="KKK59882.1"/>
    </source>
</evidence>
<feature type="region of interest" description="Disordered" evidence="1">
    <location>
        <begin position="149"/>
        <end position="169"/>
    </location>
</feature>